<comment type="caution">
    <text evidence="2">The sequence shown here is derived from an EMBL/GenBank/DDBJ whole genome shotgun (WGS) entry which is preliminary data.</text>
</comment>
<evidence type="ECO:0000256" key="1">
    <source>
        <dbReference type="SAM" id="MobiDB-lite"/>
    </source>
</evidence>
<reference evidence="2" key="1">
    <citation type="submission" date="2021-06" db="EMBL/GenBank/DDBJ databases">
        <authorList>
            <person name="Kallberg Y."/>
            <person name="Tangrot J."/>
            <person name="Rosling A."/>
        </authorList>
    </citation>
    <scope>NUCLEOTIDE SEQUENCE</scope>
    <source>
        <strain evidence="2">MA453B</strain>
    </source>
</reference>
<feature type="region of interest" description="Disordered" evidence="1">
    <location>
        <begin position="60"/>
        <end position="110"/>
    </location>
</feature>
<feature type="compositionally biased region" description="Acidic residues" evidence="1">
    <location>
        <begin position="82"/>
        <end position="99"/>
    </location>
</feature>
<evidence type="ECO:0000313" key="2">
    <source>
        <dbReference type="EMBL" id="CAG8660990.1"/>
    </source>
</evidence>
<organism evidence="2 3">
    <name type="scientific">Dentiscutata erythropus</name>
    <dbReference type="NCBI Taxonomy" id="1348616"/>
    <lineage>
        <taxon>Eukaryota</taxon>
        <taxon>Fungi</taxon>
        <taxon>Fungi incertae sedis</taxon>
        <taxon>Mucoromycota</taxon>
        <taxon>Glomeromycotina</taxon>
        <taxon>Glomeromycetes</taxon>
        <taxon>Diversisporales</taxon>
        <taxon>Gigasporaceae</taxon>
        <taxon>Dentiscutata</taxon>
    </lineage>
</organism>
<dbReference type="EMBL" id="CAJVPY010006346">
    <property type="protein sequence ID" value="CAG8660990.1"/>
    <property type="molecule type" value="Genomic_DNA"/>
</dbReference>
<accession>A0A9N9H6Q8</accession>
<sequence>MKERLQIIQNNLNDHMLQCDWKRWNQEKIAICSVKIRHSIRIANTHVHKELNMLTINQSAYNKDNDGKSNATKDSNSKDNNNSEDNEDMYNENNEDIYNEDNKDDDKKEN</sequence>
<evidence type="ECO:0000313" key="3">
    <source>
        <dbReference type="Proteomes" id="UP000789405"/>
    </source>
</evidence>
<keyword evidence="3" id="KW-1185">Reference proteome</keyword>
<gene>
    <name evidence="2" type="ORF">DERYTH_LOCUS10711</name>
</gene>
<proteinExistence type="predicted"/>
<protein>
    <submittedName>
        <fullName evidence="2">5192_t:CDS:1</fullName>
    </submittedName>
</protein>
<dbReference type="Proteomes" id="UP000789405">
    <property type="component" value="Unassembled WGS sequence"/>
</dbReference>
<feature type="compositionally biased region" description="Basic and acidic residues" evidence="1">
    <location>
        <begin position="100"/>
        <end position="110"/>
    </location>
</feature>
<dbReference type="AlphaFoldDB" id="A0A9N9H6Q8"/>
<name>A0A9N9H6Q8_9GLOM</name>
<feature type="compositionally biased region" description="Low complexity" evidence="1">
    <location>
        <begin position="68"/>
        <end position="80"/>
    </location>
</feature>